<dbReference type="Proteomes" id="UP000199645">
    <property type="component" value="Unassembled WGS sequence"/>
</dbReference>
<protein>
    <submittedName>
        <fullName evidence="1">Uncharacterized protein</fullName>
    </submittedName>
</protein>
<dbReference type="STRING" id="35752.SAMN05421541_105493"/>
<dbReference type="AlphaFoldDB" id="A0A1I2FNI6"/>
<reference evidence="1 2" key="1">
    <citation type="submission" date="2016-10" db="EMBL/GenBank/DDBJ databases">
        <authorList>
            <person name="de Groot N.N."/>
        </authorList>
    </citation>
    <scope>NUCLEOTIDE SEQUENCE [LARGE SCALE GENOMIC DNA]</scope>
    <source>
        <strain evidence="1 2">DSM 43019</strain>
    </source>
</reference>
<name>A0A1I2FNI6_9ACTN</name>
<dbReference type="OrthoDB" id="3679680at2"/>
<proteinExistence type="predicted"/>
<dbReference type="EMBL" id="FONV01000005">
    <property type="protein sequence ID" value="SFF05991.1"/>
    <property type="molecule type" value="Genomic_DNA"/>
</dbReference>
<gene>
    <name evidence="1" type="ORF">SAMN05421541_105493</name>
</gene>
<evidence type="ECO:0000313" key="2">
    <source>
        <dbReference type="Proteomes" id="UP000199645"/>
    </source>
</evidence>
<accession>A0A1I2FNI6</accession>
<organism evidence="1 2">
    <name type="scientific">Actinoplanes philippinensis</name>
    <dbReference type="NCBI Taxonomy" id="35752"/>
    <lineage>
        <taxon>Bacteria</taxon>
        <taxon>Bacillati</taxon>
        <taxon>Actinomycetota</taxon>
        <taxon>Actinomycetes</taxon>
        <taxon>Micromonosporales</taxon>
        <taxon>Micromonosporaceae</taxon>
        <taxon>Actinoplanes</taxon>
    </lineage>
</organism>
<keyword evidence="2" id="KW-1185">Reference proteome</keyword>
<dbReference type="RefSeq" id="WP_093614583.1">
    <property type="nucleotide sequence ID" value="NZ_BOMT01000037.1"/>
</dbReference>
<evidence type="ECO:0000313" key="1">
    <source>
        <dbReference type="EMBL" id="SFF05991.1"/>
    </source>
</evidence>
<sequence>MGELARLLERIDAEATTPDGQIRARLSGRMQLALEFRNRSYGSCTDAELGRRLSRIATMLWVRYHREYVEVENSFLGFPEPDPDPEDRRFEQEAEELTVSASSPGGWVTMTSRALAFWTVDLAAGTQRSLAQDRFVTEALATGSATITAYRSARMRLLDRYYDLADGLPPWRRSRPAGRPTGERW</sequence>